<sequence length="391" mass="43088">MQLRFDDDVEAFRAEFVAFLDANLPGVEETTERPTSTAHMPAWARRWQRLQFDNGWLLPGNPPEYGGRNATLLQQFVHLEELGKRHIYHSFNPQGLGIIAASLLTFGTEEQKRRWAVPILKAEITAALGMSEPGAGSDLAGLRTRAVLDGDHFVVNGQKIWTSGAHDADILLTFVRTDPDAPKHRGISVLVIPTDLPGITRRPFGSIIGADDLDFNEVFFDDVRVPAENLIGQLNKGWHVANGSLGHERTMLWLGFADRLDELVADVRPATPLERDRYATLAMDAQALRLLGSAALARAARGEEDVASISVLKLFGSEAVRTASRHALLAQGSAGLARDGHSRPFEHMNLDWFFASWFDRYAHSFSGTIAGGTSEIQRTIVAERVLGLPRV</sequence>
<dbReference type="EMBL" id="MOMC01000022">
    <property type="protein sequence ID" value="ONH30826.1"/>
    <property type="molecule type" value="Genomic_DNA"/>
</dbReference>
<evidence type="ECO:0000313" key="10">
    <source>
        <dbReference type="EMBL" id="ONH30826.1"/>
    </source>
</evidence>
<dbReference type="GO" id="GO:0050660">
    <property type="term" value="F:flavin adenine dinucleotide binding"/>
    <property type="evidence" value="ECO:0007669"/>
    <property type="project" value="InterPro"/>
</dbReference>
<dbReference type="Gene3D" id="2.40.110.10">
    <property type="entry name" value="Butyryl-CoA Dehydrogenase, subunit A, domain 2"/>
    <property type="match status" value="1"/>
</dbReference>
<dbReference type="FunFam" id="2.40.110.10:FF:000011">
    <property type="entry name" value="Acyl-CoA dehydrogenase FadE34"/>
    <property type="match status" value="1"/>
</dbReference>
<evidence type="ECO:0000256" key="5">
    <source>
        <dbReference type="ARBA" id="ARBA00023002"/>
    </source>
</evidence>
<name>A0A1V2IEF6_9ACTN</name>
<reference evidence="11" key="1">
    <citation type="submission" date="2016-10" db="EMBL/GenBank/DDBJ databases">
        <title>Frankia sp. NRRL B-16386 Genome sequencing.</title>
        <authorList>
            <person name="Ghodhbane-Gtari F."/>
            <person name="Swanson E."/>
            <person name="Gueddou A."/>
            <person name="Hezbri K."/>
            <person name="Ktari K."/>
            <person name="Nouioui I."/>
            <person name="Morris K."/>
            <person name="Simpson S."/>
            <person name="Abebe-Akele F."/>
            <person name="Thomas K."/>
            <person name="Gtari M."/>
            <person name="Tisa L.S."/>
        </authorList>
    </citation>
    <scope>NUCLEOTIDE SEQUENCE [LARGE SCALE GENOMIC DNA]</scope>
    <source>
        <strain evidence="11">NRRL B-16386</strain>
    </source>
</reference>
<dbReference type="InterPro" id="IPR037069">
    <property type="entry name" value="AcylCoA_DH/ox_N_sf"/>
</dbReference>
<evidence type="ECO:0000259" key="9">
    <source>
        <dbReference type="Pfam" id="PF02771"/>
    </source>
</evidence>
<evidence type="ECO:0000256" key="3">
    <source>
        <dbReference type="ARBA" id="ARBA00022630"/>
    </source>
</evidence>
<dbReference type="InterPro" id="IPR036250">
    <property type="entry name" value="AcylCo_DH-like_C"/>
</dbReference>
<dbReference type="SUPFAM" id="SSF47203">
    <property type="entry name" value="Acyl-CoA dehydrogenase C-terminal domain-like"/>
    <property type="match status" value="1"/>
</dbReference>
<dbReference type="Proteomes" id="UP000188929">
    <property type="component" value="Unassembled WGS sequence"/>
</dbReference>
<dbReference type="GO" id="GO:0005886">
    <property type="term" value="C:plasma membrane"/>
    <property type="evidence" value="ECO:0007669"/>
    <property type="project" value="TreeGrafter"/>
</dbReference>
<accession>A0A1V2IEF6</accession>
<dbReference type="InterPro" id="IPR052161">
    <property type="entry name" value="Mycobact_Acyl-CoA_DH"/>
</dbReference>
<dbReference type="InterPro" id="IPR006089">
    <property type="entry name" value="Acyl-CoA_DH_CS"/>
</dbReference>
<evidence type="ECO:0000256" key="6">
    <source>
        <dbReference type="RuleBase" id="RU362125"/>
    </source>
</evidence>
<dbReference type="InterPro" id="IPR006091">
    <property type="entry name" value="Acyl-CoA_Oxase/DH_mid-dom"/>
</dbReference>
<dbReference type="SUPFAM" id="SSF56645">
    <property type="entry name" value="Acyl-CoA dehydrogenase NM domain-like"/>
    <property type="match status" value="1"/>
</dbReference>
<dbReference type="Pfam" id="PF02771">
    <property type="entry name" value="Acyl-CoA_dh_N"/>
    <property type="match status" value="1"/>
</dbReference>
<dbReference type="InterPro" id="IPR009100">
    <property type="entry name" value="AcylCoA_DH/oxidase_NM_dom_sf"/>
</dbReference>
<evidence type="ECO:0000256" key="4">
    <source>
        <dbReference type="ARBA" id="ARBA00022827"/>
    </source>
</evidence>
<keyword evidence="4 6" id="KW-0274">FAD</keyword>
<dbReference type="Gene3D" id="1.10.540.10">
    <property type="entry name" value="Acyl-CoA dehydrogenase/oxidase, N-terminal domain"/>
    <property type="match status" value="1"/>
</dbReference>
<dbReference type="InterPro" id="IPR046373">
    <property type="entry name" value="Acyl-CoA_Oxase/DH_mid-dom_sf"/>
</dbReference>
<comment type="caution">
    <text evidence="10">The sequence shown here is derived from an EMBL/GenBank/DDBJ whole genome shotgun (WGS) entry which is preliminary data.</text>
</comment>
<dbReference type="STRING" id="1834516.BL253_12010"/>
<dbReference type="Pfam" id="PF00441">
    <property type="entry name" value="Acyl-CoA_dh_1"/>
    <property type="match status" value="1"/>
</dbReference>
<dbReference type="InterPro" id="IPR009075">
    <property type="entry name" value="AcylCo_DH/oxidase_C"/>
</dbReference>
<evidence type="ECO:0000313" key="11">
    <source>
        <dbReference type="Proteomes" id="UP000188929"/>
    </source>
</evidence>
<dbReference type="OrthoDB" id="5179760at2"/>
<comment type="cofactor">
    <cofactor evidence="1 6">
        <name>FAD</name>
        <dbReference type="ChEBI" id="CHEBI:57692"/>
    </cofactor>
</comment>
<dbReference type="PANTHER" id="PTHR43292">
    <property type="entry name" value="ACYL-COA DEHYDROGENASE"/>
    <property type="match status" value="1"/>
</dbReference>
<feature type="domain" description="Acyl-CoA dehydrogenase/oxidase C-terminal" evidence="7">
    <location>
        <begin position="235"/>
        <end position="386"/>
    </location>
</feature>
<dbReference type="Gene3D" id="1.20.140.10">
    <property type="entry name" value="Butyryl-CoA Dehydrogenase, subunit A, domain 3"/>
    <property type="match status" value="1"/>
</dbReference>
<gene>
    <name evidence="10" type="ORF">BL253_12010</name>
</gene>
<dbReference type="Pfam" id="PF02770">
    <property type="entry name" value="Acyl-CoA_dh_M"/>
    <property type="match status" value="1"/>
</dbReference>
<evidence type="ECO:0000259" key="7">
    <source>
        <dbReference type="Pfam" id="PF00441"/>
    </source>
</evidence>
<keyword evidence="11" id="KW-1185">Reference proteome</keyword>
<dbReference type="PANTHER" id="PTHR43292:SF3">
    <property type="entry name" value="ACYL-COA DEHYDROGENASE FADE29"/>
    <property type="match status" value="1"/>
</dbReference>
<comment type="similarity">
    <text evidence="2 6">Belongs to the acyl-CoA dehydrogenase family.</text>
</comment>
<evidence type="ECO:0000256" key="2">
    <source>
        <dbReference type="ARBA" id="ARBA00009347"/>
    </source>
</evidence>
<protein>
    <submittedName>
        <fullName evidence="10">Acyl-CoA dehydrogenase</fullName>
    </submittedName>
</protein>
<evidence type="ECO:0000259" key="8">
    <source>
        <dbReference type="Pfam" id="PF02770"/>
    </source>
</evidence>
<feature type="domain" description="Acyl-CoA oxidase/dehydrogenase middle" evidence="8">
    <location>
        <begin position="127"/>
        <end position="223"/>
    </location>
</feature>
<dbReference type="GO" id="GO:0003995">
    <property type="term" value="F:acyl-CoA dehydrogenase activity"/>
    <property type="evidence" value="ECO:0007669"/>
    <property type="project" value="InterPro"/>
</dbReference>
<feature type="domain" description="Acyl-CoA dehydrogenase/oxidase N-terminal" evidence="9">
    <location>
        <begin position="7"/>
        <end position="122"/>
    </location>
</feature>
<evidence type="ECO:0000256" key="1">
    <source>
        <dbReference type="ARBA" id="ARBA00001974"/>
    </source>
</evidence>
<dbReference type="InterPro" id="IPR013786">
    <property type="entry name" value="AcylCoA_DH/ox_N"/>
</dbReference>
<dbReference type="PROSITE" id="PS00072">
    <property type="entry name" value="ACYL_COA_DH_1"/>
    <property type="match status" value="1"/>
</dbReference>
<keyword evidence="3 6" id="KW-0285">Flavoprotein</keyword>
<keyword evidence="5 6" id="KW-0560">Oxidoreductase</keyword>
<dbReference type="RefSeq" id="WP_076816444.1">
    <property type="nucleotide sequence ID" value="NZ_MOMC01000022.1"/>
</dbReference>
<proteinExistence type="inferred from homology"/>
<dbReference type="AlphaFoldDB" id="A0A1V2IEF6"/>
<organism evidence="10 11">
    <name type="scientific">Pseudofrankia asymbiotica</name>
    <dbReference type="NCBI Taxonomy" id="1834516"/>
    <lineage>
        <taxon>Bacteria</taxon>
        <taxon>Bacillati</taxon>
        <taxon>Actinomycetota</taxon>
        <taxon>Actinomycetes</taxon>
        <taxon>Frankiales</taxon>
        <taxon>Frankiaceae</taxon>
        <taxon>Pseudofrankia</taxon>
    </lineage>
</organism>